<dbReference type="Proteomes" id="UP000323505">
    <property type="component" value="Unassembled WGS sequence"/>
</dbReference>
<evidence type="ECO:0000313" key="2">
    <source>
        <dbReference type="Proteomes" id="UP000323505"/>
    </source>
</evidence>
<accession>A0A5D3FS53</accession>
<evidence type="ECO:0008006" key="3">
    <source>
        <dbReference type="Google" id="ProtNLM"/>
    </source>
</evidence>
<proteinExistence type="predicted"/>
<dbReference type="EMBL" id="VSRQ01000002">
    <property type="protein sequence ID" value="TYK50949.1"/>
    <property type="molecule type" value="Genomic_DNA"/>
</dbReference>
<comment type="caution">
    <text evidence="1">The sequence shown here is derived from an EMBL/GenBank/DDBJ whole genome shotgun (WGS) entry which is preliminary data.</text>
</comment>
<protein>
    <recommendedName>
        <fullName evidence="3">DUF3024 domain-containing protein</fullName>
    </recommendedName>
</protein>
<evidence type="ECO:0000313" key="1">
    <source>
        <dbReference type="EMBL" id="TYK50949.1"/>
    </source>
</evidence>
<gene>
    <name evidence="1" type="ORF">FXF68_10855</name>
</gene>
<keyword evidence="2" id="KW-1185">Reference proteome</keyword>
<dbReference type="AlphaFoldDB" id="A0A5D3FS53"/>
<name>A0A5D3FS53_9ACTN</name>
<organism evidence="1 2">
    <name type="scientific">Actinomadura decatromicini</name>
    <dbReference type="NCBI Taxonomy" id="2604572"/>
    <lineage>
        <taxon>Bacteria</taxon>
        <taxon>Bacillati</taxon>
        <taxon>Actinomycetota</taxon>
        <taxon>Actinomycetes</taxon>
        <taxon>Streptosporangiales</taxon>
        <taxon>Thermomonosporaceae</taxon>
        <taxon>Actinomadura</taxon>
    </lineage>
</organism>
<sequence>MPVPPERLKERIAYIVNHHGTQHRPRLEEVTITWRGSFGYLIAWDGFLPGMNEQIKLCRIEYLGDDEEWGFAIYDPATETYVPSQLTTGRDTGHPTEAFDTAAIIHLADYTA</sequence>
<reference evidence="1 2" key="1">
    <citation type="submission" date="2019-08" db="EMBL/GenBank/DDBJ databases">
        <title>Actinomadura sp. nov. CYP1-5 isolated from mountain soil.</title>
        <authorList>
            <person name="Songsumanus A."/>
            <person name="Kuncharoen N."/>
            <person name="Kudo T."/>
            <person name="Yuki M."/>
            <person name="Igarashi Y."/>
            <person name="Tanasupawat S."/>
        </authorList>
    </citation>
    <scope>NUCLEOTIDE SEQUENCE [LARGE SCALE GENOMIC DNA]</scope>
    <source>
        <strain evidence="1 2">CYP1-5</strain>
    </source>
</reference>